<dbReference type="EMBL" id="JAVRHY010000005">
    <property type="protein sequence ID" value="MDT0618187.1"/>
    <property type="molecule type" value="Genomic_DNA"/>
</dbReference>
<dbReference type="InterPro" id="IPR001853">
    <property type="entry name" value="DSBA-like_thioredoxin_dom"/>
</dbReference>
<keyword evidence="3" id="KW-0732">Signal</keyword>
<dbReference type="PANTHER" id="PTHR35891">
    <property type="entry name" value="THIOL:DISULFIDE INTERCHANGE PROTEIN DSBA"/>
    <property type="match status" value="1"/>
</dbReference>
<dbReference type="InterPro" id="IPR050824">
    <property type="entry name" value="Thiol_disulfide_DsbA"/>
</dbReference>
<dbReference type="Proteomes" id="UP001259982">
    <property type="component" value="Unassembled WGS sequence"/>
</dbReference>
<comment type="caution">
    <text evidence="9">The sequence shown here is derived from an EMBL/GenBank/DDBJ whole genome shotgun (WGS) entry which is preliminary data.</text>
</comment>
<evidence type="ECO:0000256" key="2">
    <source>
        <dbReference type="ARBA" id="ARBA00005791"/>
    </source>
</evidence>
<evidence type="ECO:0000256" key="3">
    <source>
        <dbReference type="ARBA" id="ARBA00022729"/>
    </source>
</evidence>
<dbReference type="RefSeq" id="WP_311658264.1">
    <property type="nucleotide sequence ID" value="NZ_JAVRHY010000005.1"/>
</dbReference>
<dbReference type="InterPro" id="IPR023205">
    <property type="entry name" value="DsbA/DsbL"/>
</dbReference>
<dbReference type="CDD" id="cd03019">
    <property type="entry name" value="DsbA_DsbA"/>
    <property type="match status" value="1"/>
</dbReference>
<reference evidence="9 10" key="1">
    <citation type="submission" date="2023-09" db="EMBL/GenBank/DDBJ databases">
        <authorList>
            <person name="Rey-Velasco X."/>
        </authorList>
    </citation>
    <scope>NUCLEOTIDE SEQUENCE [LARGE SCALE GENOMIC DNA]</scope>
    <source>
        <strain evidence="9 10">P385</strain>
    </source>
</reference>
<evidence type="ECO:0000259" key="8">
    <source>
        <dbReference type="PROSITE" id="PS51352"/>
    </source>
</evidence>
<evidence type="ECO:0000256" key="1">
    <source>
        <dbReference type="ARBA" id="ARBA00004418"/>
    </source>
</evidence>
<evidence type="ECO:0000313" key="9">
    <source>
        <dbReference type="EMBL" id="MDT0618187.1"/>
    </source>
</evidence>
<sequence>MARFPRRPARCGHLATVLATALVVLGLPLTGHAEPAGFQPGVHFRALDPPMATRSGDRIEVLDFFAYSCRHCYIFEPILAQWARGLPDDVVLRRVPLTTGPGGDLHVRLFYTVEALGVIDRLHTNIFEAVLRQGRPLQTRADIRAFLVEHGVDGDDFDRVFDSPTIDKRINAAFLISQGYGVRTTPTMGVDGHYFADPVPARTYQRFLQVIDFLVQRRRDAGS</sequence>
<evidence type="ECO:0000256" key="7">
    <source>
        <dbReference type="PIRNR" id="PIRNR001488"/>
    </source>
</evidence>
<dbReference type="Pfam" id="PF01323">
    <property type="entry name" value="DSBA"/>
    <property type="match status" value="1"/>
</dbReference>
<protein>
    <recommendedName>
        <fullName evidence="7">Thiol:disulfide interchange protein</fullName>
    </recommendedName>
</protein>
<organism evidence="9 10">
    <name type="scientific">Spectribacter acetivorans</name>
    <dbReference type="NCBI Taxonomy" id="3075603"/>
    <lineage>
        <taxon>Bacteria</taxon>
        <taxon>Pseudomonadati</taxon>
        <taxon>Pseudomonadota</taxon>
        <taxon>Gammaproteobacteria</taxon>
        <taxon>Salinisphaerales</taxon>
        <taxon>Salinisphaeraceae</taxon>
        <taxon>Spectribacter</taxon>
    </lineage>
</organism>
<keyword evidence="5 7" id="KW-1015">Disulfide bond</keyword>
<evidence type="ECO:0000313" key="10">
    <source>
        <dbReference type="Proteomes" id="UP001259982"/>
    </source>
</evidence>
<keyword evidence="4 7" id="KW-0574">Periplasm</keyword>
<dbReference type="Gene3D" id="3.40.30.10">
    <property type="entry name" value="Glutaredoxin"/>
    <property type="match status" value="1"/>
</dbReference>
<accession>A0ABU3B6V5</accession>
<comment type="similarity">
    <text evidence="2">Belongs to the thioredoxin family. DsbA subfamily.</text>
</comment>
<dbReference type="InterPro" id="IPR013766">
    <property type="entry name" value="Thioredoxin_domain"/>
</dbReference>
<gene>
    <name evidence="9" type="ORF">RM531_06850</name>
</gene>
<name>A0ABU3B6V5_9GAMM</name>
<feature type="domain" description="Thioredoxin" evidence="8">
    <location>
        <begin position="28"/>
        <end position="166"/>
    </location>
</feature>
<keyword evidence="6" id="KW-0676">Redox-active center</keyword>
<dbReference type="PANTHER" id="PTHR35891:SF3">
    <property type="entry name" value="THIOL:DISULFIDE INTERCHANGE PROTEIN DSBL"/>
    <property type="match status" value="1"/>
</dbReference>
<evidence type="ECO:0000256" key="4">
    <source>
        <dbReference type="ARBA" id="ARBA00022764"/>
    </source>
</evidence>
<proteinExistence type="inferred from homology"/>
<dbReference type="PROSITE" id="PS51352">
    <property type="entry name" value="THIOREDOXIN_2"/>
    <property type="match status" value="1"/>
</dbReference>
<dbReference type="PIRSF" id="PIRSF001488">
    <property type="entry name" value="Tdi_protein"/>
    <property type="match status" value="1"/>
</dbReference>
<keyword evidence="10" id="KW-1185">Reference proteome</keyword>
<dbReference type="InterPro" id="IPR036249">
    <property type="entry name" value="Thioredoxin-like_sf"/>
</dbReference>
<dbReference type="SUPFAM" id="SSF52833">
    <property type="entry name" value="Thioredoxin-like"/>
    <property type="match status" value="1"/>
</dbReference>
<evidence type="ECO:0000256" key="6">
    <source>
        <dbReference type="ARBA" id="ARBA00023284"/>
    </source>
</evidence>
<comment type="subcellular location">
    <subcellularLocation>
        <location evidence="1 7">Periplasm</location>
    </subcellularLocation>
</comment>
<evidence type="ECO:0000256" key="5">
    <source>
        <dbReference type="ARBA" id="ARBA00023157"/>
    </source>
</evidence>